<evidence type="ECO:0000256" key="3">
    <source>
        <dbReference type="ARBA" id="ARBA00022801"/>
    </source>
</evidence>
<comment type="caution">
    <text evidence="4">The sequence shown here is derived from an EMBL/GenBank/DDBJ whole genome shotgun (WGS) entry which is preliminary data.</text>
</comment>
<keyword evidence="1" id="KW-0645">Protease</keyword>
<dbReference type="InterPro" id="IPR042269">
    <property type="entry name" value="Ser_carbopepase_S28_SKS"/>
</dbReference>
<keyword evidence="3" id="KW-0378">Hydrolase</keyword>
<accession>A0A6A2WXW1</accession>
<evidence type="ECO:0000256" key="1">
    <source>
        <dbReference type="ARBA" id="ARBA00022670"/>
    </source>
</evidence>
<name>A0A6A2WXW1_HIBSY</name>
<sequence length="254" mass="28397">MKRKSHGVGILKTSRPCSTTGLPQRYVINSKYNASSPIMVYFGAEEALDYDLSGIGFLTDNAPAWALLVYIEPLPPQLLSYLHDLAPPVGYHAIVTEDFKETTESCYQTIRKSWHEFDEVASNSNGLSIHSMRFKTCEKLKTSFDLKDFLDSVYSDTAQYDHLPTYPSILCSGIDSAPQRTDIEMMMPIGHGNNDSMFPPEPFDLNGFIKKCETLFGVQPWAHWVTTHYGGHDLINAGNEKRSTVVDGETENGS</sequence>
<dbReference type="PANTHER" id="PTHR11010:SF110">
    <property type="entry name" value="PROLYLCARBOXYPEPTIDASE-LIKE PROTEIN-RELATED"/>
    <property type="match status" value="1"/>
</dbReference>
<dbReference type="Proteomes" id="UP000436088">
    <property type="component" value="Unassembled WGS sequence"/>
</dbReference>
<keyword evidence="2" id="KW-0732">Signal</keyword>
<proteinExistence type="predicted"/>
<dbReference type="EMBL" id="VEPZ02001732">
    <property type="protein sequence ID" value="KAE8660370.1"/>
    <property type="molecule type" value="Genomic_DNA"/>
</dbReference>
<protein>
    <submittedName>
        <fullName evidence="4">Uncharacterized protein</fullName>
    </submittedName>
</protein>
<dbReference type="PANTHER" id="PTHR11010">
    <property type="entry name" value="PROTEASE S28 PRO-X CARBOXYPEPTIDASE-RELATED"/>
    <property type="match status" value="1"/>
</dbReference>
<organism evidence="4 5">
    <name type="scientific">Hibiscus syriacus</name>
    <name type="common">Rose of Sharon</name>
    <dbReference type="NCBI Taxonomy" id="106335"/>
    <lineage>
        <taxon>Eukaryota</taxon>
        <taxon>Viridiplantae</taxon>
        <taxon>Streptophyta</taxon>
        <taxon>Embryophyta</taxon>
        <taxon>Tracheophyta</taxon>
        <taxon>Spermatophyta</taxon>
        <taxon>Magnoliopsida</taxon>
        <taxon>eudicotyledons</taxon>
        <taxon>Gunneridae</taxon>
        <taxon>Pentapetalae</taxon>
        <taxon>rosids</taxon>
        <taxon>malvids</taxon>
        <taxon>Malvales</taxon>
        <taxon>Malvaceae</taxon>
        <taxon>Malvoideae</taxon>
        <taxon>Hibiscus</taxon>
    </lineage>
</organism>
<keyword evidence="5" id="KW-1185">Reference proteome</keyword>
<evidence type="ECO:0000313" key="4">
    <source>
        <dbReference type="EMBL" id="KAE8660370.1"/>
    </source>
</evidence>
<dbReference type="GO" id="GO:0008239">
    <property type="term" value="F:dipeptidyl-peptidase activity"/>
    <property type="evidence" value="ECO:0007669"/>
    <property type="project" value="TreeGrafter"/>
</dbReference>
<gene>
    <name evidence="4" type="ORF">F3Y22_tig00116954pilonHSYRG00251</name>
</gene>
<evidence type="ECO:0000256" key="2">
    <source>
        <dbReference type="ARBA" id="ARBA00022729"/>
    </source>
</evidence>
<dbReference type="GO" id="GO:0006508">
    <property type="term" value="P:proteolysis"/>
    <property type="evidence" value="ECO:0007669"/>
    <property type="project" value="UniProtKB-KW"/>
</dbReference>
<dbReference type="AlphaFoldDB" id="A0A6A2WXW1"/>
<dbReference type="Gene3D" id="1.20.120.980">
    <property type="entry name" value="Serine carboxypeptidase S28, SKS domain"/>
    <property type="match status" value="1"/>
</dbReference>
<evidence type="ECO:0000313" key="5">
    <source>
        <dbReference type="Proteomes" id="UP000436088"/>
    </source>
</evidence>
<reference evidence="4" key="1">
    <citation type="submission" date="2019-09" db="EMBL/GenBank/DDBJ databases">
        <title>Draft genome information of white flower Hibiscus syriacus.</title>
        <authorList>
            <person name="Kim Y.-M."/>
        </authorList>
    </citation>
    <scope>NUCLEOTIDE SEQUENCE [LARGE SCALE GENOMIC DNA]</scope>
    <source>
        <strain evidence="4">YM2019G1</strain>
    </source>
</reference>